<sequence length="188" mass="19742">MTTISASADLEPSVKEARANWAWFVALGFGLIVVGLIASANLFLSTLASVIYIAGMMLAGAIMQVAHAFSTSGWKQKTFSGLSAVLYGVVGAVLIYDPLLSALNVTLIVAAFMIAAGIARIAIGFRERAQKGWGWIVASGVASMAVGLLVVSMWPGVGLWFLGAMLTFDLIFQGLGFLAFGLALYSKK</sequence>
<comment type="caution">
    <text evidence="4">The sequence shown here is derived from an EMBL/GenBank/DDBJ whole genome shotgun (WGS) entry which is preliminary data.</text>
</comment>
<feature type="transmembrane region" description="Helical" evidence="1">
    <location>
        <begin position="102"/>
        <end position="123"/>
    </location>
</feature>
<evidence type="ECO:0000256" key="1">
    <source>
        <dbReference type="SAM" id="Phobius"/>
    </source>
</evidence>
<dbReference type="Proteomes" id="UP000524535">
    <property type="component" value="Unassembled WGS sequence"/>
</dbReference>
<dbReference type="Proteomes" id="UP000576087">
    <property type="component" value="Unassembled WGS sequence"/>
</dbReference>
<dbReference type="EMBL" id="JACIGY010000003">
    <property type="protein sequence ID" value="MBB4412375.1"/>
    <property type="molecule type" value="Genomic_DNA"/>
</dbReference>
<evidence type="ECO:0000313" key="5">
    <source>
        <dbReference type="Proteomes" id="UP000520770"/>
    </source>
</evidence>
<accession>A0A7W6Y2J1</accession>
<dbReference type="PANTHER" id="PTHR34989:SF1">
    <property type="entry name" value="PROTEIN HDED"/>
    <property type="match status" value="1"/>
</dbReference>
<dbReference type="InterPro" id="IPR005325">
    <property type="entry name" value="DUF308_memb"/>
</dbReference>
<evidence type="ECO:0000313" key="3">
    <source>
        <dbReference type="EMBL" id="MBB4412375.1"/>
    </source>
</evidence>
<keyword evidence="1" id="KW-1133">Transmembrane helix</keyword>
<feature type="transmembrane region" description="Helical" evidence="1">
    <location>
        <begin position="50"/>
        <end position="69"/>
    </location>
</feature>
<feature type="transmembrane region" description="Helical" evidence="1">
    <location>
        <begin position="78"/>
        <end position="96"/>
    </location>
</feature>
<dbReference type="RefSeq" id="WP_183824591.1">
    <property type="nucleotide sequence ID" value="NZ_JACIGW010000003.1"/>
</dbReference>
<dbReference type="GO" id="GO:0005886">
    <property type="term" value="C:plasma membrane"/>
    <property type="evidence" value="ECO:0007669"/>
    <property type="project" value="TreeGrafter"/>
</dbReference>
<dbReference type="InterPro" id="IPR052712">
    <property type="entry name" value="Acid_resist_chaperone_HdeD"/>
</dbReference>
<dbReference type="EMBL" id="JACIGW010000003">
    <property type="protein sequence ID" value="MBB4349403.1"/>
    <property type="molecule type" value="Genomic_DNA"/>
</dbReference>
<organism evidence="4 7">
    <name type="scientific">Aliirhizobium cellulosilyticum</name>
    <dbReference type="NCBI Taxonomy" id="393664"/>
    <lineage>
        <taxon>Bacteria</taxon>
        <taxon>Pseudomonadati</taxon>
        <taxon>Pseudomonadota</taxon>
        <taxon>Alphaproteobacteria</taxon>
        <taxon>Hyphomicrobiales</taxon>
        <taxon>Rhizobiaceae</taxon>
        <taxon>Aliirhizobium</taxon>
    </lineage>
</organism>
<dbReference type="AlphaFoldDB" id="A0A7W6Y2J1"/>
<name>A0A7W6Y2J1_9HYPH</name>
<evidence type="ECO:0000313" key="2">
    <source>
        <dbReference type="EMBL" id="MBB4349403.1"/>
    </source>
</evidence>
<proteinExistence type="predicted"/>
<feature type="transmembrane region" description="Helical" evidence="1">
    <location>
        <begin position="160"/>
        <end position="185"/>
    </location>
</feature>
<dbReference type="Pfam" id="PF03729">
    <property type="entry name" value="DUF308"/>
    <property type="match status" value="1"/>
</dbReference>
<keyword evidence="6" id="KW-1185">Reference proteome</keyword>
<evidence type="ECO:0000313" key="6">
    <source>
        <dbReference type="Proteomes" id="UP000524535"/>
    </source>
</evidence>
<gene>
    <name evidence="3" type="ORF">GGE31_002888</name>
    <name evidence="2" type="ORF">GGE33_003165</name>
    <name evidence="4" type="ORF">GGE35_002829</name>
</gene>
<reference evidence="5 6" key="1">
    <citation type="submission" date="2020-08" db="EMBL/GenBank/DDBJ databases">
        <title>Genomic Encyclopedia of Type Strains, Phase IV (KMG-V): Genome sequencing to study the core and pangenomes of soil and plant-associated prokaryotes.</title>
        <authorList>
            <person name="Whitman W."/>
        </authorList>
    </citation>
    <scope>NUCLEOTIDE SEQUENCE [LARGE SCALE GENOMIC DNA]</scope>
    <source>
        <strain evidence="3 6">SEMIA 444</strain>
        <strain evidence="2 5">SEMIA 448</strain>
        <strain evidence="4 7">SEMIA 452</strain>
    </source>
</reference>
<keyword evidence="1" id="KW-0472">Membrane</keyword>
<feature type="transmembrane region" description="Helical" evidence="1">
    <location>
        <begin position="135"/>
        <end position="154"/>
    </location>
</feature>
<dbReference type="PANTHER" id="PTHR34989">
    <property type="entry name" value="PROTEIN HDED"/>
    <property type="match status" value="1"/>
</dbReference>
<feature type="transmembrane region" description="Helical" evidence="1">
    <location>
        <begin position="21"/>
        <end position="44"/>
    </location>
</feature>
<dbReference type="EMBL" id="JACIHM010000003">
    <property type="protein sequence ID" value="MBB4447007.1"/>
    <property type="molecule type" value="Genomic_DNA"/>
</dbReference>
<evidence type="ECO:0000313" key="4">
    <source>
        <dbReference type="EMBL" id="MBB4447007.1"/>
    </source>
</evidence>
<dbReference type="Proteomes" id="UP000520770">
    <property type="component" value="Unassembled WGS sequence"/>
</dbReference>
<protein>
    <submittedName>
        <fullName evidence="4">Uncharacterized membrane protein HdeD (DUF308 family)</fullName>
    </submittedName>
</protein>
<evidence type="ECO:0000313" key="7">
    <source>
        <dbReference type="Proteomes" id="UP000576087"/>
    </source>
</evidence>
<keyword evidence="1" id="KW-0812">Transmembrane</keyword>